<sequence>MITFEDHGSKVVLVYTPSSFRPVTWVDNKLGSEGHATLSQVFTVQKTDLLSQDADDEDDEDDGDNEDVRRFVIGSLDGQYRTIRSDVLGLKHDLLIVTTMQLTRSMFVAERNISIFGRIDELLTEQIVVGGDREGAIPVDEFVRLLRRFPTSTEVNYYAATRVTRILREYLETMSDAELRLENYIERRERAETKKGVETHGRIPAANELELEKFTYVRDRLVEMLGDAEGYSEAEWQRAVADLFLLVFPQYIDLMLVGANGCVDIIELKKPFERGLMSKSQYRDNHVPRRELSGSIMQAEKYLFYLSKSGRDGEKAISNKHAASLPVGLEIKIANPKAIILVGRDSNLSAEERFDFEFVRRKYSNVVDIISYDDLLRRLENVIAILTKRVVTEDNLGPDDEIGVSA</sequence>
<dbReference type="InterPro" id="IPR025359">
    <property type="entry name" value="SduA_C"/>
</dbReference>
<evidence type="ECO:0000259" key="2">
    <source>
        <dbReference type="Pfam" id="PF14082"/>
    </source>
</evidence>
<dbReference type="AlphaFoldDB" id="A0AAU8ETU0"/>
<name>A0AAU8ETU0_9MICC</name>
<protein>
    <submittedName>
        <fullName evidence="3">Shedu immune nuclease family protein</fullName>
    </submittedName>
</protein>
<feature type="domain" description="Shedu protein SduA C-terminal" evidence="2">
    <location>
        <begin position="249"/>
        <end position="376"/>
    </location>
</feature>
<dbReference type="Pfam" id="PF14082">
    <property type="entry name" value="SduA_C"/>
    <property type="match status" value="1"/>
</dbReference>
<keyword evidence="1" id="KW-0175">Coiled coil</keyword>
<evidence type="ECO:0000256" key="1">
    <source>
        <dbReference type="SAM" id="Coils"/>
    </source>
</evidence>
<gene>
    <name evidence="3" type="ORF">ABRP34_03685</name>
</gene>
<accession>A0AAU8ETU0</accession>
<feature type="coiled-coil region" evidence="1">
    <location>
        <begin position="167"/>
        <end position="194"/>
    </location>
</feature>
<dbReference type="EMBL" id="CP159279">
    <property type="protein sequence ID" value="XCH12130.1"/>
    <property type="molecule type" value="Genomic_DNA"/>
</dbReference>
<reference evidence="3" key="1">
    <citation type="submission" date="2024-06" db="EMBL/GenBank/DDBJ databases">
        <title>Biodegradation of dimethachlon by Arthrobacter sp. K5: mechanistic insights and ecological implications.</title>
        <authorList>
            <person name="Hu S."/>
            <person name="Lu P."/>
        </authorList>
    </citation>
    <scope>NUCLEOTIDE SEQUENCE</scope>
    <source>
        <strain evidence="3">K5</strain>
    </source>
</reference>
<organism evidence="3">
    <name type="scientific">Arthrobacter sp. K5</name>
    <dbReference type="NCBI Taxonomy" id="2839623"/>
    <lineage>
        <taxon>Bacteria</taxon>
        <taxon>Bacillati</taxon>
        <taxon>Actinomycetota</taxon>
        <taxon>Actinomycetes</taxon>
        <taxon>Micrococcales</taxon>
        <taxon>Micrococcaceae</taxon>
        <taxon>Arthrobacter</taxon>
    </lineage>
</organism>
<evidence type="ECO:0000313" key="3">
    <source>
        <dbReference type="EMBL" id="XCH12130.1"/>
    </source>
</evidence>
<proteinExistence type="predicted"/>
<dbReference type="RefSeq" id="WP_353712306.1">
    <property type="nucleotide sequence ID" value="NZ_CP159279.1"/>
</dbReference>